<evidence type="ECO:0000256" key="2">
    <source>
        <dbReference type="ARBA" id="ARBA00006474"/>
    </source>
</evidence>
<evidence type="ECO:0000256" key="17">
    <source>
        <dbReference type="SAM" id="MobiDB-lite"/>
    </source>
</evidence>
<dbReference type="InterPro" id="IPR050206">
    <property type="entry name" value="FtsK/SpoIIIE/SftA"/>
</dbReference>
<accession>A0ABS7PU68</accession>
<feature type="region of interest" description="Disordered" evidence="17">
    <location>
        <begin position="204"/>
        <end position="264"/>
    </location>
</feature>
<dbReference type="PROSITE" id="PS50901">
    <property type="entry name" value="FTSK"/>
    <property type="match status" value="1"/>
</dbReference>
<dbReference type="InterPro" id="IPR002543">
    <property type="entry name" value="FtsK_dom"/>
</dbReference>
<evidence type="ECO:0000256" key="8">
    <source>
        <dbReference type="ARBA" id="ARBA00022829"/>
    </source>
</evidence>
<keyword evidence="8" id="KW-0159">Chromosome partition</keyword>
<keyword evidence="7 16" id="KW-0547">Nucleotide-binding</keyword>
<sequence length="774" mass="84178">MASRGGTKSVPIWRETMKRGAVRSSALAGALALGLLALLLVLALASYRPSDPSMMTAAGGPARNLVGGVGAWTSDLLLWIFGPAVILVVPLPVIFATRLWRGVPVGEWRSMLLRALLGIVLAAVALALFRADAVPYLPGSFGGALGLAGANATEWALGFIPDETAQGWTRFAAGLAFALAGIVIWARSLGLDDEERAWLFRRRDPGDEDYADDDGDAEVLVREPARKPEPRKVQTAEERRPPIISLPGKRPPPEPEKAPQPPVQASFDLRDRYKLPGGDLLTPAPPSTGTVLDKAALERNARLLETVLDDFHVKGQIVEVRPGPVVTMYELEPAAGIKASRVIQLADDIARNMSALSARVATIPGRNVIGIELPNKNRESVSLHELVTSSNFQDQTAQLSLILGKNIAGDPVIADLAPMPHLLVAGTTGSGKSVGLNCMILSLLYRLSPDQCRMIMIDPKHLELSIYEGIPHLLSPVVTDPAKAVRALKWAVEQMEERYRMMASVGVRGLAGFNDKVRTARAKGQRLGRRVQTGYDSETGQPIYEEEQLDYQPLPQIVVIVDELADLMITAGKEVEFLIQRLAQKARAAGIHLIMATQRPSVDVITGVIKANLPTRISFAVTSKIDSRTILGEQGAEQLLGKGDMLYMPGGKQIARVHGPFVSDEEVLRVADHWRAQGTPEYIQAVTEEPEDGGYALDGAPTGDDSPEEQEYRKAVQLVAESQKASTSWLQRQLRIGYNRAARHIERMEKENLVSRPDHVGRRDVLMDTDGRPL</sequence>
<gene>
    <name evidence="20" type="ORF">K7G82_21465</name>
</gene>
<feature type="compositionally biased region" description="Acidic residues" evidence="17">
    <location>
        <begin position="206"/>
        <end position="217"/>
    </location>
</feature>
<dbReference type="Gene3D" id="3.40.50.300">
    <property type="entry name" value="P-loop containing nucleotide triphosphate hydrolases"/>
    <property type="match status" value="1"/>
</dbReference>
<feature type="transmembrane region" description="Helical" evidence="18">
    <location>
        <begin position="141"/>
        <end position="160"/>
    </location>
</feature>
<evidence type="ECO:0000256" key="12">
    <source>
        <dbReference type="ARBA" id="ARBA00023136"/>
    </source>
</evidence>
<evidence type="ECO:0000256" key="13">
    <source>
        <dbReference type="ARBA" id="ARBA00023306"/>
    </source>
</evidence>
<keyword evidence="5" id="KW-0132">Cell division</keyword>
<dbReference type="PANTHER" id="PTHR22683">
    <property type="entry name" value="SPORULATION PROTEIN RELATED"/>
    <property type="match status" value="1"/>
</dbReference>
<dbReference type="Gene3D" id="3.30.980.40">
    <property type="match status" value="1"/>
</dbReference>
<evidence type="ECO:0000256" key="9">
    <source>
        <dbReference type="ARBA" id="ARBA00022840"/>
    </source>
</evidence>
<dbReference type="Proteomes" id="UP000706039">
    <property type="component" value="Unassembled WGS sequence"/>
</dbReference>
<keyword evidence="13" id="KW-0131">Cell cycle</keyword>
<keyword evidence="4" id="KW-1003">Cell membrane</keyword>
<keyword evidence="21" id="KW-1185">Reference proteome</keyword>
<dbReference type="InterPro" id="IPR027417">
    <property type="entry name" value="P-loop_NTPase"/>
</dbReference>
<feature type="transmembrane region" description="Helical" evidence="18">
    <location>
        <begin position="76"/>
        <end position="100"/>
    </location>
</feature>
<feature type="domain" description="FtsK" evidence="19">
    <location>
        <begin position="409"/>
        <end position="628"/>
    </location>
</feature>
<keyword evidence="9 16" id="KW-0067">ATP-binding</keyword>
<dbReference type="Pfam" id="PF17854">
    <property type="entry name" value="FtsK_alpha"/>
    <property type="match status" value="1"/>
</dbReference>
<evidence type="ECO:0000313" key="21">
    <source>
        <dbReference type="Proteomes" id="UP000706039"/>
    </source>
</evidence>
<comment type="caution">
    <text evidence="20">The sequence shown here is derived from an EMBL/GenBank/DDBJ whole genome shotgun (WGS) entry which is preliminary data.</text>
</comment>
<name>A0ABS7PU68_9SPHN</name>
<dbReference type="Gene3D" id="1.10.10.10">
    <property type="entry name" value="Winged helix-like DNA-binding domain superfamily/Winged helix DNA-binding domain"/>
    <property type="match status" value="1"/>
</dbReference>
<comment type="subunit">
    <text evidence="15">Homohexamer. Forms a ring that surrounds DNA.</text>
</comment>
<evidence type="ECO:0000259" key="19">
    <source>
        <dbReference type="PROSITE" id="PS50901"/>
    </source>
</evidence>
<evidence type="ECO:0000256" key="15">
    <source>
        <dbReference type="ARBA" id="ARBA00025923"/>
    </source>
</evidence>
<dbReference type="Pfam" id="PF01580">
    <property type="entry name" value="FtsK_SpoIIIE"/>
    <property type="match status" value="1"/>
</dbReference>
<evidence type="ECO:0000256" key="16">
    <source>
        <dbReference type="PROSITE-ProRule" id="PRU00289"/>
    </source>
</evidence>
<evidence type="ECO:0000256" key="6">
    <source>
        <dbReference type="ARBA" id="ARBA00022692"/>
    </source>
</evidence>
<evidence type="ECO:0000256" key="1">
    <source>
        <dbReference type="ARBA" id="ARBA00004651"/>
    </source>
</evidence>
<keyword evidence="6 18" id="KW-0812">Transmembrane</keyword>
<evidence type="ECO:0000256" key="4">
    <source>
        <dbReference type="ARBA" id="ARBA00022475"/>
    </source>
</evidence>
<dbReference type="PANTHER" id="PTHR22683:SF41">
    <property type="entry name" value="DNA TRANSLOCASE FTSK"/>
    <property type="match status" value="1"/>
</dbReference>
<evidence type="ECO:0000256" key="11">
    <source>
        <dbReference type="ARBA" id="ARBA00023125"/>
    </source>
</evidence>
<dbReference type="EMBL" id="JAINVV010000010">
    <property type="protein sequence ID" value="MBY8824887.1"/>
    <property type="molecule type" value="Genomic_DNA"/>
</dbReference>
<dbReference type="RefSeq" id="WP_222991996.1">
    <property type="nucleotide sequence ID" value="NZ_JAINVV010000010.1"/>
</dbReference>
<proteinExistence type="inferred from homology"/>
<dbReference type="SUPFAM" id="SSF46785">
    <property type="entry name" value="Winged helix' DNA-binding domain"/>
    <property type="match status" value="1"/>
</dbReference>
<evidence type="ECO:0000256" key="10">
    <source>
        <dbReference type="ARBA" id="ARBA00022989"/>
    </source>
</evidence>
<dbReference type="InterPro" id="IPR036390">
    <property type="entry name" value="WH_DNA-bd_sf"/>
</dbReference>
<dbReference type="Pfam" id="PF13491">
    <property type="entry name" value="FtsK_4TM"/>
    <property type="match status" value="1"/>
</dbReference>
<keyword evidence="11" id="KW-0238">DNA-binding</keyword>
<comment type="function">
    <text evidence="14">Essential cell division protein that coordinates cell division and chromosome segregation. The N-terminus is involved in assembly of the cell-division machinery. The C-terminus functions as a DNA motor that moves dsDNA in an ATP-dependent manner towards the dif recombination site, which is located within the replication terminus region. Translocation stops specifically at Xer-dif sites, where FtsK interacts with the Xer recombinase, allowing activation of chromosome unlinking by recombination. FtsK orienting polar sequences (KOPS) guide the direction of DNA translocation. FtsK can remove proteins from DNA as it translocates, but translocation stops specifically at XerCD-dif site, thereby preventing removal of XerC and XerD from dif.</text>
</comment>
<dbReference type="InterPro" id="IPR041027">
    <property type="entry name" value="FtsK_alpha"/>
</dbReference>
<protein>
    <recommendedName>
        <fullName evidence="3">DNA translocase FtsK</fullName>
    </recommendedName>
</protein>
<feature type="region of interest" description="Disordered" evidence="17">
    <location>
        <begin position="690"/>
        <end position="710"/>
    </location>
</feature>
<evidence type="ECO:0000256" key="5">
    <source>
        <dbReference type="ARBA" id="ARBA00022618"/>
    </source>
</evidence>
<evidence type="ECO:0000256" key="18">
    <source>
        <dbReference type="SAM" id="Phobius"/>
    </source>
</evidence>
<dbReference type="Pfam" id="PF09397">
    <property type="entry name" value="FtsK_gamma"/>
    <property type="match status" value="1"/>
</dbReference>
<feature type="compositionally biased region" description="Basic and acidic residues" evidence="17">
    <location>
        <begin position="219"/>
        <end position="241"/>
    </location>
</feature>
<dbReference type="CDD" id="cd01127">
    <property type="entry name" value="TrwB_TraG_TraD_VirD4"/>
    <property type="match status" value="1"/>
</dbReference>
<evidence type="ECO:0000256" key="7">
    <source>
        <dbReference type="ARBA" id="ARBA00022741"/>
    </source>
</evidence>
<evidence type="ECO:0000313" key="20">
    <source>
        <dbReference type="EMBL" id="MBY8824887.1"/>
    </source>
</evidence>
<feature type="binding site" evidence="16">
    <location>
        <begin position="426"/>
        <end position="433"/>
    </location>
    <ligand>
        <name>ATP</name>
        <dbReference type="ChEBI" id="CHEBI:30616"/>
    </ligand>
</feature>
<keyword evidence="12 18" id="KW-0472">Membrane</keyword>
<feature type="transmembrane region" description="Helical" evidence="18">
    <location>
        <begin position="112"/>
        <end position="129"/>
    </location>
</feature>
<dbReference type="SMART" id="SM00843">
    <property type="entry name" value="Ftsk_gamma"/>
    <property type="match status" value="1"/>
</dbReference>
<keyword evidence="10 18" id="KW-1133">Transmembrane helix</keyword>
<evidence type="ECO:0000256" key="14">
    <source>
        <dbReference type="ARBA" id="ARBA00024784"/>
    </source>
</evidence>
<feature type="transmembrane region" description="Helical" evidence="18">
    <location>
        <begin position="167"/>
        <end position="186"/>
    </location>
</feature>
<dbReference type="InterPro" id="IPR036388">
    <property type="entry name" value="WH-like_DNA-bd_sf"/>
</dbReference>
<comment type="similarity">
    <text evidence="2">Belongs to the FtsK/SpoIIIE/SftA family.</text>
</comment>
<comment type="subcellular location">
    <subcellularLocation>
        <location evidence="1">Cell membrane</location>
        <topology evidence="1">Multi-pass membrane protein</topology>
    </subcellularLocation>
</comment>
<dbReference type="SUPFAM" id="SSF52540">
    <property type="entry name" value="P-loop containing nucleoside triphosphate hydrolases"/>
    <property type="match status" value="1"/>
</dbReference>
<dbReference type="InterPro" id="IPR018541">
    <property type="entry name" value="Ftsk_gamma"/>
</dbReference>
<organism evidence="20 21">
    <name type="scientific">Sphingomonas colocasiae</name>
    <dbReference type="NCBI Taxonomy" id="1848973"/>
    <lineage>
        <taxon>Bacteria</taxon>
        <taxon>Pseudomonadati</taxon>
        <taxon>Pseudomonadota</taxon>
        <taxon>Alphaproteobacteria</taxon>
        <taxon>Sphingomonadales</taxon>
        <taxon>Sphingomonadaceae</taxon>
        <taxon>Sphingomonas</taxon>
    </lineage>
</organism>
<evidence type="ECO:0000256" key="3">
    <source>
        <dbReference type="ARBA" id="ARBA00020887"/>
    </source>
</evidence>
<dbReference type="InterPro" id="IPR025199">
    <property type="entry name" value="FtsK_4TM"/>
</dbReference>
<reference evidence="20 21" key="1">
    <citation type="submission" date="2021-08" db="EMBL/GenBank/DDBJ databases">
        <authorList>
            <person name="Tuo L."/>
        </authorList>
    </citation>
    <scope>NUCLEOTIDE SEQUENCE [LARGE SCALE GENOMIC DNA]</scope>
    <source>
        <strain evidence="20 21">JCM 31229</strain>
    </source>
</reference>